<evidence type="ECO:0000256" key="4">
    <source>
        <dbReference type="ARBA" id="ARBA00022840"/>
    </source>
</evidence>
<dbReference type="GO" id="GO:0005524">
    <property type="term" value="F:ATP binding"/>
    <property type="evidence" value="ECO:0007669"/>
    <property type="project" value="UniProtKB-KW"/>
</dbReference>
<feature type="compositionally biased region" description="Polar residues" evidence="5">
    <location>
        <begin position="349"/>
        <end position="359"/>
    </location>
</feature>
<organism evidence="7 8">
    <name type="scientific">Russula ochroleuca</name>
    <dbReference type="NCBI Taxonomy" id="152965"/>
    <lineage>
        <taxon>Eukaryota</taxon>
        <taxon>Fungi</taxon>
        <taxon>Dikarya</taxon>
        <taxon>Basidiomycota</taxon>
        <taxon>Agaricomycotina</taxon>
        <taxon>Agaricomycetes</taxon>
        <taxon>Russulales</taxon>
        <taxon>Russulaceae</taxon>
        <taxon>Russula</taxon>
    </lineage>
</organism>
<comment type="caution">
    <text evidence="7">The sequence shown here is derived from an EMBL/GenBank/DDBJ whole genome shotgun (WGS) entry which is preliminary data.</text>
</comment>
<feature type="region of interest" description="Disordered" evidence="5">
    <location>
        <begin position="1"/>
        <end position="37"/>
    </location>
</feature>
<dbReference type="Gene3D" id="1.10.510.10">
    <property type="entry name" value="Transferase(Phosphotransferase) domain 1"/>
    <property type="match status" value="1"/>
</dbReference>
<proteinExistence type="predicted"/>
<evidence type="ECO:0000256" key="5">
    <source>
        <dbReference type="SAM" id="MobiDB-lite"/>
    </source>
</evidence>
<evidence type="ECO:0000256" key="2">
    <source>
        <dbReference type="ARBA" id="ARBA00022741"/>
    </source>
</evidence>
<accession>A0A9P5T7Y4</accession>
<feature type="region of interest" description="Disordered" evidence="5">
    <location>
        <begin position="229"/>
        <end position="582"/>
    </location>
</feature>
<dbReference type="Proteomes" id="UP000759537">
    <property type="component" value="Unassembled WGS sequence"/>
</dbReference>
<feature type="compositionally biased region" description="Acidic residues" evidence="5">
    <location>
        <begin position="537"/>
        <end position="574"/>
    </location>
</feature>
<reference evidence="7" key="1">
    <citation type="submission" date="2019-10" db="EMBL/GenBank/DDBJ databases">
        <authorList>
            <consortium name="DOE Joint Genome Institute"/>
            <person name="Kuo A."/>
            <person name="Miyauchi S."/>
            <person name="Kiss E."/>
            <person name="Drula E."/>
            <person name="Kohler A."/>
            <person name="Sanchez-Garcia M."/>
            <person name="Andreopoulos B."/>
            <person name="Barry K.W."/>
            <person name="Bonito G."/>
            <person name="Buee M."/>
            <person name="Carver A."/>
            <person name="Chen C."/>
            <person name="Cichocki N."/>
            <person name="Clum A."/>
            <person name="Culley D."/>
            <person name="Crous P.W."/>
            <person name="Fauchery L."/>
            <person name="Girlanda M."/>
            <person name="Hayes R."/>
            <person name="Keri Z."/>
            <person name="LaButti K."/>
            <person name="Lipzen A."/>
            <person name="Lombard V."/>
            <person name="Magnuson J."/>
            <person name="Maillard F."/>
            <person name="Morin E."/>
            <person name="Murat C."/>
            <person name="Nolan M."/>
            <person name="Ohm R."/>
            <person name="Pangilinan J."/>
            <person name="Pereira M."/>
            <person name="Perotto S."/>
            <person name="Peter M."/>
            <person name="Riley R."/>
            <person name="Sitrit Y."/>
            <person name="Stielow B."/>
            <person name="Szollosi G."/>
            <person name="Zifcakova L."/>
            <person name="Stursova M."/>
            <person name="Spatafora J.W."/>
            <person name="Tedersoo L."/>
            <person name="Vaario L.-M."/>
            <person name="Yamada A."/>
            <person name="Yan M."/>
            <person name="Wang P."/>
            <person name="Xu J."/>
            <person name="Bruns T."/>
            <person name="Baldrian P."/>
            <person name="Vilgalys R."/>
            <person name="Henrissat B."/>
            <person name="Grigoriev I.V."/>
            <person name="Hibbett D."/>
            <person name="Nagy L.G."/>
            <person name="Martin F.M."/>
        </authorList>
    </citation>
    <scope>NUCLEOTIDE SEQUENCE</scope>
    <source>
        <strain evidence="7">Prilba</strain>
    </source>
</reference>
<dbReference type="Pfam" id="PF00069">
    <property type="entry name" value="Pkinase"/>
    <property type="match status" value="1"/>
</dbReference>
<feature type="compositionally biased region" description="Acidic residues" evidence="5">
    <location>
        <begin position="477"/>
        <end position="498"/>
    </location>
</feature>
<feature type="compositionally biased region" description="Polar residues" evidence="5">
    <location>
        <begin position="241"/>
        <end position="250"/>
    </location>
</feature>
<name>A0A9P5T7Y4_9AGAM</name>
<keyword evidence="2" id="KW-0547">Nucleotide-binding</keyword>
<dbReference type="OrthoDB" id="4062651at2759"/>
<feature type="domain" description="Protein kinase" evidence="6">
    <location>
        <begin position="718"/>
        <end position="981"/>
    </location>
</feature>
<feature type="compositionally biased region" description="Low complexity" evidence="5">
    <location>
        <begin position="14"/>
        <end position="24"/>
    </location>
</feature>
<feature type="region of interest" description="Disordered" evidence="5">
    <location>
        <begin position="47"/>
        <end position="66"/>
    </location>
</feature>
<feature type="region of interest" description="Disordered" evidence="5">
    <location>
        <begin position="633"/>
        <end position="696"/>
    </location>
</feature>
<feature type="compositionally biased region" description="Basic residues" evidence="5">
    <location>
        <begin position="264"/>
        <end position="277"/>
    </location>
</feature>
<dbReference type="InterPro" id="IPR011009">
    <property type="entry name" value="Kinase-like_dom_sf"/>
</dbReference>
<reference evidence="7" key="2">
    <citation type="journal article" date="2020" name="Nat. Commun.">
        <title>Large-scale genome sequencing of mycorrhizal fungi provides insights into the early evolution of symbiotic traits.</title>
        <authorList>
            <person name="Miyauchi S."/>
            <person name="Kiss E."/>
            <person name="Kuo A."/>
            <person name="Drula E."/>
            <person name="Kohler A."/>
            <person name="Sanchez-Garcia M."/>
            <person name="Morin E."/>
            <person name="Andreopoulos B."/>
            <person name="Barry K.W."/>
            <person name="Bonito G."/>
            <person name="Buee M."/>
            <person name="Carver A."/>
            <person name="Chen C."/>
            <person name="Cichocki N."/>
            <person name="Clum A."/>
            <person name="Culley D."/>
            <person name="Crous P.W."/>
            <person name="Fauchery L."/>
            <person name="Girlanda M."/>
            <person name="Hayes R.D."/>
            <person name="Keri Z."/>
            <person name="LaButti K."/>
            <person name="Lipzen A."/>
            <person name="Lombard V."/>
            <person name="Magnuson J."/>
            <person name="Maillard F."/>
            <person name="Murat C."/>
            <person name="Nolan M."/>
            <person name="Ohm R.A."/>
            <person name="Pangilinan J."/>
            <person name="Pereira M.F."/>
            <person name="Perotto S."/>
            <person name="Peter M."/>
            <person name="Pfister S."/>
            <person name="Riley R."/>
            <person name="Sitrit Y."/>
            <person name="Stielow J.B."/>
            <person name="Szollosi G."/>
            <person name="Zifcakova L."/>
            <person name="Stursova M."/>
            <person name="Spatafora J.W."/>
            <person name="Tedersoo L."/>
            <person name="Vaario L.M."/>
            <person name="Yamada A."/>
            <person name="Yan M."/>
            <person name="Wang P."/>
            <person name="Xu J."/>
            <person name="Bruns T."/>
            <person name="Baldrian P."/>
            <person name="Vilgalys R."/>
            <person name="Dunand C."/>
            <person name="Henrissat B."/>
            <person name="Grigoriev I.V."/>
            <person name="Hibbett D."/>
            <person name="Nagy L.G."/>
            <person name="Martin F.M."/>
        </authorList>
    </citation>
    <scope>NUCLEOTIDE SEQUENCE</scope>
    <source>
        <strain evidence="7">Prilba</strain>
    </source>
</reference>
<evidence type="ECO:0000256" key="1">
    <source>
        <dbReference type="ARBA" id="ARBA00022679"/>
    </source>
</evidence>
<dbReference type="AlphaFoldDB" id="A0A9P5T7Y4"/>
<keyword evidence="8" id="KW-1185">Reference proteome</keyword>
<dbReference type="PROSITE" id="PS50011">
    <property type="entry name" value="PROTEIN_KINASE_DOM"/>
    <property type="match status" value="1"/>
</dbReference>
<feature type="compositionally biased region" description="Polar residues" evidence="5">
    <location>
        <begin position="319"/>
        <end position="333"/>
    </location>
</feature>
<dbReference type="GO" id="GO:0004674">
    <property type="term" value="F:protein serine/threonine kinase activity"/>
    <property type="evidence" value="ECO:0007669"/>
    <property type="project" value="TreeGrafter"/>
</dbReference>
<sequence>MAQRRGSHSRLQSNTTANTTAHTHNYTKSRHHSSSHRGVFSLLRSLRDVSHPSSESTSPSSSESRPVLAPLQFNLRRLPSRLAVAETVVMRVSSGSDHVKVGAKRKRAVSGNENTHNVPRGSRNGLSAFKRRRSLQHEESSDEGTGTAMEIDNHVRCPDSEGSSDGNASDWDSSVDYLINEAPTRELLRLRKGRLQDLHCSAGLSDDPETLTKQEIVDAIIAARDDLAELPPSSPYGRDGANSSECSSDDGNIAGGEETDAGSRRRSHPLGLRRHATHNVTHAPDLVVPRQGRSFSLDHTRTSPTGVNCQIETRRRATSLRSSPTTSTASGSLPSPPATRLRSRKVSGENGSVASTSRPTRSRGKAKQVEFSEQVEVANIETLSDLTDLSDAEPYSPPKNPSPRRLRSQGGKTVRTPTKRESKKKISNSGQDGDEVDDEVDELVSLRDVTPPPAVTDRTPVKRRLRPRQTQTHTPPDESDDGDDEEEEEEVKQDEGATEDAVPLDVAEEEDGDDAEEEDDVTLVEPRKLRNGKIVGEDEGLEAIDEQEGSEESTQEELLIDEEIDLEAEDDESDESSHDEFADEVMDDVDLTIATAKSLVRLRRDDLVRLCESRDLDVEGTKPQLAEALLEWRDRRSEASSPSSAGTVRPPSTMRHCRRRGSSKGKSITPPVLLRTHVHIDEPRTPPLSSSQRERDEDLELDLESLGLEDREIPPDRLVKLEKIGSGGFKDVFVGKFKGRKVAIAEFRGHLTTMDIKELKLLGGFNHPNIVRFLGVSIPEDTRVTPVMIVSELCSNGDLFDYVRNVPPPSLYRVLSIMLDVSRGLEYLHQRKPSVIHRDCKSSNILITSKGVAKIADFGLAKVKQSTRSMVRSLVGTVNWQAPELWHAHPKYNHKVDVFACGAVYWEMLQWHLPHKKYPWEGMNEHAIYEVVGSKRQRPSVSGLRKQWCPEIVDLIERMWAQDHQDRPTMTEVVTELEELVRKYK</sequence>
<dbReference type="CDD" id="cd13999">
    <property type="entry name" value="STKc_MAP3K-like"/>
    <property type="match status" value="1"/>
</dbReference>
<gene>
    <name evidence="7" type="ORF">DFH94DRAFT_750082</name>
</gene>
<dbReference type="EMBL" id="WHVB01000011">
    <property type="protein sequence ID" value="KAF8478474.1"/>
    <property type="molecule type" value="Genomic_DNA"/>
</dbReference>
<dbReference type="SUPFAM" id="SSF56112">
    <property type="entry name" value="Protein kinase-like (PK-like)"/>
    <property type="match status" value="1"/>
</dbReference>
<dbReference type="InterPro" id="IPR051681">
    <property type="entry name" value="Ser/Thr_Kinases-Pseudokinases"/>
</dbReference>
<dbReference type="PANTHER" id="PTHR44329">
    <property type="entry name" value="SERINE/THREONINE-PROTEIN KINASE TNNI3K-RELATED"/>
    <property type="match status" value="1"/>
</dbReference>
<keyword evidence="4" id="KW-0067">ATP-binding</keyword>
<dbReference type="InterPro" id="IPR000719">
    <property type="entry name" value="Prot_kinase_dom"/>
</dbReference>
<evidence type="ECO:0000313" key="7">
    <source>
        <dbReference type="EMBL" id="KAF8478474.1"/>
    </source>
</evidence>
<feature type="compositionally biased region" description="Acidic residues" evidence="5">
    <location>
        <begin position="432"/>
        <end position="442"/>
    </location>
</feature>
<evidence type="ECO:0000259" key="6">
    <source>
        <dbReference type="PROSITE" id="PS50011"/>
    </source>
</evidence>
<feature type="compositionally biased region" description="Polar residues" evidence="5">
    <location>
        <begin position="302"/>
        <end position="311"/>
    </location>
</feature>
<feature type="compositionally biased region" description="Basic residues" evidence="5">
    <location>
        <begin position="25"/>
        <end position="35"/>
    </location>
</feature>
<protein>
    <recommendedName>
        <fullName evidence="6">Protein kinase domain-containing protein</fullName>
    </recommendedName>
</protein>
<dbReference type="PANTHER" id="PTHR44329:SF288">
    <property type="entry name" value="MITOGEN-ACTIVATED PROTEIN KINASE KINASE KINASE 20"/>
    <property type="match status" value="1"/>
</dbReference>
<keyword evidence="3" id="KW-0418">Kinase</keyword>
<evidence type="ECO:0000313" key="8">
    <source>
        <dbReference type="Proteomes" id="UP000759537"/>
    </source>
</evidence>
<feature type="compositionally biased region" description="Low complexity" evidence="5">
    <location>
        <begin position="51"/>
        <end position="64"/>
    </location>
</feature>
<keyword evidence="1" id="KW-0808">Transferase</keyword>
<feature type="compositionally biased region" description="Acidic residues" evidence="5">
    <location>
        <begin position="506"/>
        <end position="522"/>
    </location>
</feature>
<feature type="region of interest" description="Disordered" evidence="5">
    <location>
        <begin position="95"/>
        <end position="148"/>
    </location>
</feature>
<evidence type="ECO:0000256" key="3">
    <source>
        <dbReference type="ARBA" id="ARBA00022777"/>
    </source>
</evidence>